<comment type="similarity">
    <text evidence="1">Belongs to the MFAP1 family.</text>
</comment>
<feature type="coiled-coil region" evidence="2">
    <location>
        <begin position="289"/>
        <end position="323"/>
    </location>
</feature>
<dbReference type="Pfam" id="PF06991">
    <property type="entry name" value="MFAP1"/>
    <property type="match status" value="1"/>
</dbReference>
<dbReference type="HOGENOM" id="CLU_023077_1_0_1"/>
<gene>
    <name evidence="6" type="ORF">CGI_10004284</name>
</gene>
<dbReference type="EMBL" id="JH816731">
    <property type="protein sequence ID" value="EKC21221.1"/>
    <property type="molecule type" value="Genomic_DNA"/>
</dbReference>
<feature type="coiled-coil region" evidence="2">
    <location>
        <begin position="219"/>
        <end position="246"/>
    </location>
</feature>
<dbReference type="AlphaFoldDB" id="K1QHW7"/>
<dbReference type="InParanoid" id="K1QHW7"/>
<feature type="compositionally biased region" description="Acidic residues" evidence="3">
    <location>
        <begin position="170"/>
        <end position="203"/>
    </location>
</feature>
<evidence type="ECO:0000256" key="3">
    <source>
        <dbReference type="SAM" id="MobiDB-lite"/>
    </source>
</evidence>
<feature type="domain" description="Micro-fibrillar-associated protein 1 C-terminal" evidence="5">
    <location>
        <begin position="200"/>
        <end position="409"/>
    </location>
</feature>
<name>K1QHW7_MAGGI</name>
<evidence type="ECO:0000259" key="5">
    <source>
        <dbReference type="Pfam" id="PF06991"/>
    </source>
</evidence>
<organism evidence="6">
    <name type="scientific">Magallana gigas</name>
    <name type="common">Pacific oyster</name>
    <name type="synonym">Crassostrea gigas</name>
    <dbReference type="NCBI Taxonomy" id="29159"/>
    <lineage>
        <taxon>Eukaryota</taxon>
        <taxon>Metazoa</taxon>
        <taxon>Spiralia</taxon>
        <taxon>Lophotrochozoa</taxon>
        <taxon>Mollusca</taxon>
        <taxon>Bivalvia</taxon>
        <taxon>Autobranchia</taxon>
        <taxon>Pteriomorphia</taxon>
        <taxon>Ostreida</taxon>
        <taxon>Ostreoidea</taxon>
        <taxon>Ostreidae</taxon>
        <taxon>Magallana</taxon>
    </lineage>
</organism>
<keyword evidence="4" id="KW-0812">Transmembrane</keyword>
<dbReference type="InterPro" id="IPR009730">
    <property type="entry name" value="MFAP1_C"/>
</dbReference>
<feature type="compositionally biased region" description="Basic and acidic residues" evidence="3">
    <location>
        <begin position="121"/>
        <end position="131"/>
    </location>
</feature>
<evidence type="ECO:0000256" key="1">
    <source>
        <dbReference type="ARBA" id="ARBA00008155"/>
    </source>
</evidence>
<feature type="region of interest" description="Disordered" evidence="3">
    <location>
        <begin position="1"/>
        <end position="21"/>
    </location>
</feature>
<protein>
    <submittedName>
        <fullName evidence="6">Microfibrillar-associated protein 1</fullName>
    </submittedName>
</protein>
<feature type="region of interest" description="Disordered" evidence="3">
    <location>
        <begin position="35"/>
        <end position="210"/>
    </location>
</feature>
<proteinExistence type="inferred from homology"/>
<accession>K1QHW7</accession>
<sequence length="579" mass="67334">MSKAFPNVPIQSTAGAIPMKNEKGEVVMQKVKVNRYVTGKRPDFAPDSSGGEESDEEFEFNRKKKQQQANEDSAPEEEEIPLDTQDRRLRRLQNRGDVGYDSDDDDRIARHRREVVEPELIQEKSDSEDERHRKRFGEEEESSEEEEELDEEEIERRRLLLRQRMQQRQEEEEEVLEVEEEKVEGESEEESSEYEEYSDSEEETGPRLKPVFVRKRDRITIQEKEKEEAKKREMEIEAKKIAEERRSHTLKIIKDDARKAVEEEKTVEDACDALDSGDENDEEEYEAWKVRELRRLKRDKEERENIEKDKMEIERVRNMSEAERRQEFAQNPKLVTNKAPKGKYKFLQKYYHRGAFFVQNDEDNMYKQDFSSPTLEDHFDKTILPKVMQVKNFGRSGRTKYTHLVDQDTTQFDSPWIADTAQNLKTHMTKGGGMKQLETLVNFLGVFLVLERTVESTLRSFQMDKTLVRLTSGEIESLTSSILTMLEISSESGDFRGSRKLEHIAIEEARRISSCMLVGPETKGEKLKCAVIPVLYRINTSVQSYLLVMVVVAAVVLCMVIPGGVQAFLAQVCGTPCLR</sequence>
<dbReference type="InterPro" id="IPR033194">
    <property type="entry name" value="MFAP1"/>
</dbReference>
<dbReference type="PANTHER" id="PTHR15327">
    <property type="entry name" value="MICROFIBRIL-ASSOCIATED PROTEIN"/>
    <property type="match status" value="1"/>
</dbReference>
<keyword evidence="4" id="KW-1133">Transmembrane helix</keyword>
<keyword evidence="4" id="KW-0472">Membrane</keyword>
<evidence type="ECO:0000313" key="6">
    <source>
        <dbReference type="EMBL" id="EKC21221.1"/>
    </source>
</evidence>
<reference evidence="6" key="1">
    <citation type="journal article" date="2012" name="Nature">
        <title>The oyster genome reveals stress adaptation and complexity of shell formation.</title>
        <authorList>
            <person name="Zhang G."/>
            <person name="Fang X."/>
            <person name="Guo X."/>
            <person name="Li L."/>
            <person name="Luo R."/>
            <person name="Xu F."/>
            <person name="Yang P."/>
            <person name="Zhang L."/>
            <person name="Wang X."/>
            <person name="Qi H."/>
            <person name="Xiong Z."/>
            <person name="Que H."/>
            <person name="Xie Y."/>
            <person name="Holland P.W."/>
            <person name="Paps J."/>
            <person name="Zhu Y."/>
            <person name="Wu F."/>
            <person name="Chen Y."/>
            <person name="Wang J."/>
            <person name="Peng C."/>
            <person name="Meng J."/>
            <person name="Yang L."/>
            <person name="Liu J."/>
            <person name="Wen B."/>
            <person name="Zhang N."/>
            <person name="Huang Z."/>
            <person name="Zhu Q."/>
            <person name="Feng Y."/>
            <person name="Mount A."/>
            <person name="Hedgecock D."/>
            <person name="Xu Z."/>
            <person name="Liu Y."/>
            <person name="Domazet-Loso T."/>
            <person name="Du Y."/>
            <person name="Sun X."/>
            <person name="Zhang S."/>
            <person name="Liu B."/>
            <person name="Cheng P."/>
            <person name="Jiang X."/>
            <person name="Li J."/>
            <person name="Fan D."/>
            <person name="Wang W."/>
            <person name="Fu W."/>
            <person name="Wang T."/>
            <person name="Wang B."/>
            <person name="Zhang J."/>
            <person name="Peng Z."/>
            <person name="Li Y."/>
            <person name="Li N."/>
            <person name="Wang J."/>
            <person name="Chen M."/>
            <person name="He Y."/>
            <person name="Tan F."/>
            <person name="Song X."/>
            <person name="Zheng Q."/>
            <person name="Huang R."/>
            <person name="Yang H."/>
            <person name="Du X."/>
            <person name="Chen L."/>
            <person name="Yang M."/>
            <person name="Gaffney P.M."/>
            <person name="Wang S."/>
            <person name="Luo L."/>
            <person name="She Z."/>
            <person name="Ming Y."/>
            <person name="Huang W."/>
            <person name="Zhang S."/>
            <person name="Huang B."/>
            <person name="Zhang Y."/>
            <person name="Qu T."/>
            <person name="Ni P."/>
            <person name="Miao G."/>
            <person name="Wang J."/>
            <person name="Wang Q."/>
            <person name="Steinberg C.E."/>
            <person name="Wang H."/>
            <person name="Li N."/>
            <person name="Qian L."/>
            <person name="Zhang G."/>
            <person name="Li Y."/>
            <person name="Yang H."/>
            <person name="Liu X."/>
            <person name="Wang J."/>
            <person name="Yin Y."/>
            <person name="Wang J."/>
        </authorList>
    </citation>
    <scope>NUCLEOTIDE SEQUENCE [LARGE SCALE GENOMIC DNA]</scope>
    <source>
        <strain evidence="6">05x7-T-G4-1.051#20</strain>
    </source>
</reference>
<evidence type="ECO:0000256" key="4">
    <source>
        <dbReference type="SAM" id="Phobius"/>
    </source>
</evidence>
<feature type="transmembrane region" description="Helical" evidence="4">
    <location>
        <begin position="545"/>
        <end position="569"/>
    </location>
</feature>
<keyword evidence="2" id="KW-0175">Coiled coil</keyword>
<feature type="compositionally biased region" description="Acidic residues" evidence="3">
    <location>
        <begin position="138"/>
        <end position="153"/>
    </location>
</feature>
<evidence type="ECO:0000256" key="2">
    <source>
        <dbReference type="SAM" id="Coils"/>
    </source>
</evidence>
<dbReference type="FunCoup" id="K1QHW7">
    <property type="interactions" value="1358"/>
</dbReference>